<dbReference type="InterPro" id="IPR002347">
    <property type="entry name" value="SDR_fam"/>
</dbReference>
<reference evidence="3 4" key="1">
    <citation type="submission" date="2018-04" db="EMBL/GenBank/DDBJ databases">
        <title>Genomic Encyclopedia of Archaeal and Bacterial Type Strains, Phase II (KMG-II): from individual species to whole genera.</title>
        <authorList>
            <person name="Goeker M."/>
        </authorList>
    </citation>
    <scope>NUCLEOTIDE SEQUENCE [LARGE SCALE GENOMIC DNA]</scope>
    <source>
        <strain evidence="3 4">DSM 45169</strain>
    </source>
</reference>
<dbReference type="OrthoDB" id="9805904at2"/>
<dbReference type="PANTHER" id="PTHR42879:SF2">
    <property type="entry name" value="3-OXOACYL-[ACYL-CARRIER-PROTEIN] REDUCTASE FABG"/>
    <property type="match status" value="1"/>
</dbReference>
<dbReference type="SUPFAM" id="SSF51735">
    <property type="entry name" value="NAD(P)-binding Rossmann-fold domains"/>
    <property type="match status" value="1"/>
</dbReference>
<dbReference type="InterPro" id="IPR050259">
    <property type="entry name" value="SDR"/>
</dbReference>
<protein>
    <submittedName>
        <fullName evidence="3">3-oxoacyl-[acyl-carrier protein] reductase</fullName>
    </submittedName>
</protein>
<comment type="caution">
    <text evidence="3">The sequence shown here is derived from an EMBL/GenBank/DDBJ whole genome shotgun (WGS) entry which is preliminary data.</text>
</comment>
<dbReference type="AlphaFoldDB" id="A0A2T4Z3S8"/>
<keyword evidence="4" id="KW-1185">Reference proteome</keyword>
<dbReference type="Proteomes" id="UP000241639">
    <property type="component" value="Unassembled WGS sequence"/>
</dbReference>
<dbReference type="FunFam" id="3.40.50.720:FF:000084">
    <property type="entry name" value="Short-chain dehydrogenase reductase"/>
    <property type="match status" value="1"/>
</dbReference>
<dbReference type="PRINTS" id="PR00081">
    <property type="entry name" value="GDHRDH"/>
</dbReference>
<keyword evidence="2" id="KW-0560">Oxidoreductase</keyword>
<dbReference type="PRINTS" id="PR00080">
    <property type="entry name" value="SDRFAMILY"/>
</dbReference>
<evidence type="ECO:0000256" key="2">
    <source>
        <dbReference type="ARBA" id="ARBA00023002"/>
    </source>
</evidence>
<dbReference type="NCBIfam" id="NF005559">
    <property type="entry name" value="PRK07231.1"/>
    <property type="match status" value="1"/>
</dbReference>
<comment type="similarity">
    <text evidence="1">Belongs to the short-chain dehydrogenases/reductases (SDR) family.</text>
</comment>
<dbReference type="GO" id="GO:0016491">
    <property type="term" value="F:oxidoreductase activity"/>
    <property type="evidence" value="ECO:0007669"/>
    <property type="project" value="UniProtKB-KW"/>
</dbReference>
<dbReference type="GO" id="GO:0008206">
    <property type="term" value="P:bile acid metabolic process"/>
    <property type="evidence" value="ECO:0007669"/>
    <property type="project" value="UniProtKB-ARBA"/>
</dbReference>
<dbReference type="PANTHER" id="PTHR42879">
    <property type="entry name" value="3-OXOACYL-(ACYL-CARRIER-PROTEIN) REDUCTASE"/>
    <property type="match status" value="1"/>
</dbReference>
<dbReference type="InterPro" id="IPR036291">
    <property type="entry name" value="NAD(P)-bd_dom_sf"/>
</dbReference>
<dbReference type="EMBL" id="PZZP01000002">
    <property type="protein sequence ID" value="PTM56554.1"/>
    <property type="molecule type" value="Genomic_DNA"/>
</dbReference>
<dbReference type="RefSeq" id="WP_107727885.1">
    <property type="nucleotide sequence ID" value="NZ_PZZP01000002.1"/>
</dbReference>
<sequence length="248" mass="26806">MNLEKKVAVITGASRGIGRSIALNLAKQGVRLVVNGTNVTRLNELAEEIHHEGQSCVVVAGDASHAETAADLVQAATKHYGSIDILVNNAGINLRRSTLETELQEWKKVLDINVTSAFLLCKAVLPVMMKQRKGKIINISSTTAKTPHKNASPAYGVSKAGLNYLTMHLAQEMAEHNIHVNAVCPGPIETDMSKQWSEPYRAAVIDKIPLKRIGKSENVADLVSFLASDLSDFITGQTIHINGGSYMN</sequence>
<gene>
    <name evidence="3" type="ORF">C8J48_2876</name>
</gene>
<dbReference type="Pfam" id="PF13561">
    <property type="entry name" value="adh_short_C2"/>
    <property type="match status" value="1"/>
</dbReference>
<accession>A0A2T4Z3S8</accession>
<dbReference type="NCBIfam" id="NF009466">
    <property type="entry name" value="PRK12826.1-2"/>
    <property type="match status" value="1"/>
</dbReference>
<dbReference type="Gene3D" id="3.40.50.720">
    <property type="entry name" value="NAD(P)-binding Rossmann-like Domain"/>
    <property type="match status" value="1"/>
</dbReference>
<evidence type="ECO:0000313" key="4">
    <source>
        <dbReference type="Proteomes" id="UP000241639"/>
    </source>
</evidence>
<organism evidence="3 4">
    <name type="scientific">Desmospora activa DSM 45169</name>
    <dbReference type="NCBI Taxonomy" id="1121389"/>
    <lineage>
        <taxon>Bacteria</taxon>
        <taxon>Bacillati</taxon>
        <taxon>Bacillota</taxon>
        <taxon>Bacilli</taxon>
        <taxon>Bacillales</taxon>
        <taxon>Thermoactinomycetaceae</taxon>
        <taxon>Desmospora</taxon>
    </lineage>
</organism>
<proteinExistence type="inferred from homology"/>
<name>A0A2T4Z3S8_9BACL</name>
<evidence type="ECO:0000256" key="1">
    <source>
        <dbReference type="ARBA" id="ARBA00006484"/>
    </source>
</evidence>
<evidence type="ECO:0000313" key="3">
    <source>
        <dbReference type="EMBL" id="PTM56554.1"/>
    </source>
</evidence>